<dbReference type="GO" id="GO:0016887">
    <property type="term" value="F:ATP hydrolysis activity"/>
    <property type="evidence" value="ECO:0007669"/>
    <property type="project" value="InterPro"/>
</dbReference>
<evidence type="ECO:0000259" key="1">
    <source>
        <dbReference type="Pfam" id="PF00004"/>
    </source>
</evidence>
<organism evidence="2 5">
    <name type="scientific">Rotaria magnacalcarata</name>
    <dbReference type="NCBI Taxonomy" id="392030"/>
    <lineage>
        <taxon>Eukaryota</taxon>
        <taxon>Metazoa</taxon>
        <taxon>Spiralia</taxon>
        <taxon>Gnathifera</taxon>
        <taxon>Rotifera</taxon>
        <taxon>Eurotatoria</taxon>
        <taxon>Bdelloidea</taxon>
        <taxon>Philodinida</taxon>
        <taxon>Philodinidae</taxon>
        <taxon>Rotaria</taxon>
    </lineage>
</organism>
<dbReference type="EMBL" id="CAJNRE010011207">
    <property type="protein sequence ID" value="CAF2099516.1"/>
    <property type="molecule type" value="Genomic_DNA"/>
</dbReference>
<dbReference type="Pfam" id="PF00004">
    <property type="entry name" value="AAA"/>
    <property type="match status" value="1"/>
</dbReference>
<dbReference type="Proteomes" id="UP000663824">
    <property type="component" value="Unassembled WGS sequence"/>
</dbReference>
<feature type="domain" description="ATPase AAA-type core" evidence="1">
    <location>
        <begin position="226"/>
        <end position="317"/>
    </location>
</feature>
<evidence type="ECO:0000313" key="4">
    <source>
        <dbReference type="EMBL" id="CAF4174361.1"/>
    </source>
</evidence>
<gene>
    <name evidence="4" type="ORF">BYL167_LOCUS22537</name>
    <name evidence="2" type="ORF">CJN711_LOCUS37049</name>
    <name evidence="3" type="ORF">MBJ925_LOCUS22013</name>
</gene>
<dbReference type="GO" id="GO:0005524">
    <property type="term" value="F:ATP binding"/>
    <property type="evidence" value="ECO:0007669"/>
    <property type="project" value="InterPro"/>
</dbReference>
<dbReference type="EMBL" id="CAJNOV010017946">
    <property type="protein sequence ID" value="CAF1614897.1"/>
    <property type="molecule type" value="Genomic_DNA"/>
</dbReference>
<protein>
    <recommendedName>
        <fullName evidence="1">ATPase AAA-type core domain-containing protein</fullName>
    </recommendedName>
</protein>
<sequence>MNSLQPVSLMPTYYTGYIEDPSILHSLLRTDLSNQQIPVTHLFLSHYHAYPCTVVIQPPISSGRLHVPSIRRYLEMDHKHNSSQDIVKREYHYITDFLANLGNGLMLDCQNCQLINAVDNPNKYKSDGDHNHFLTVDKVRIHYLPQHDNYVNEELASKLSSFYVLQSTSAAIQVVCKYPKQDYYLRGISVKKPFIYGLSLNYGKDFTVIHHHILKQLAKPDWKGIVLLYGIPGTGKTYYIRYLINELQEKNLIYFPSDIIRVLSSSEFLQIIKPYSRSIIIMDDAENLSNDHPDQALTNLLNLNHLSHQPIIAAFNTYLPKALPQLRTSSIIQYCFDRLDINRSQILLKKLGSQREIETIKQPMTLGEIYAQITLETKIEHTTDSRKQLNTPDEMIQLLAEQELSLSDKDNCTLS</sequence>
<dbReference type="InterPro" id="IPR027417">
    <property type="entry name" value="P-loop_NTPase"/>
</dbReference>
<evidence type="ECO:0000313" key="5">
    <source>
        <dbReference type="Proteomes" id="UP000663855"/>
    </source>
</evidence>
<evidence type="ECO:0000313" key="2">
    <source>
        <dbReference type="EMBL" id="CAF1614897.1"/>
    </source>
</evidence>
<dbReference type="AlphaFoldDB" id="A0A816BVC8"/>
<comment type="caution">
    <text evidence="2">The sequence shown here is derived from an EMBL/GenBank/DDBJ whole genome shotgun (WGS) entry which is preliminary data.</text>
</comment>
<dbReference type="SUPFAM" id="SSF52540">
    <property type="entry name" value="P-loop containing nucleoside triphosphate hydrolases"/>
    <property type="match status" value="1"/>
</dbReference>
<name>A0A816BVC8_9BILA</name>
<dbReference type="Gene3D" id="3.40.50.300">
    <property type="entry name" value="P-loop containing nucleotide triphosphate hydrolases"/>
    <property type="match status" value="1"/>
</dbReference>
<dbReference type="Proteomes" id="UP000681967">
    <property type="component" value="Unassembled WGS sequence"/>
</dbReference>
<evidence type="ECO:0000313" key="3">
    <source>
        <dbReference type="EMBL" id="CAF2099516.1"/>
    </source>
</evidence>
<dbReference type="EMBL" id="CAJOBH010013278">
    <property type="protein sequence ID" value="CAF4174361.1"/>
    <property type="molecule type" value="Genomic_DNA"/>
</dbReference>
<reference evidence="2" key="1">
    <citation type="submission" date="2021-02" db="EMBL/GenBank/DDBJ databases">
        <authorList>
            <person name="Nowell W R."/>
        </authorList>
    </citation>
    <scope>NUCLEOTIDE SEQUENCE</scope>
</reference>
<dbReference type="Proteomes" id="UP000663855">
    <property type="component" value="Unassembled WGS sequence"/>
</dbReference>
<dbReference type="InterPro" id="IPR003959">
    <property type="entry name" value="ATPase_AAA_core"/>
</dbReference>
<accession>A0A816BVC8</accession>
<proteinExistence type="predicted"/>